<sequence>MGAYLYIRGQDAHKSTWVAIIQSQKIDLNETTNLTFWYHMNGNGIGTLSLYMVTSDNVTSNNESNMLWIRSGRQSPDWLEATVSLQPSVFQLQFRATTRNHFASDIGLDDVWLQSEPKGVIVSFLIILE</sequence>
<name>A0AAE0WBV8_9BIVA</name>
<reference evidence="2" key="3">
    <citation type="submission" date="2023-05" db="EMBL/GenBank/DDBJ databases">
        <authorList>
            <person name="Smith C.H."/>
        </authorList>
    </citation>
    <scope>NUCLEOTIDE SEQUENCE</scope>
    <source>
        <strain evidence="2">CHS0354</strain>
        <tissue evidence="2">Mantle</tissue>
    </source>
</reference>
<feature type="domain" description="MAM" evidence="1">
    <location>
        <begin position="1"/>
        <end position="120"/>
    </location>
</feature>
<dbReference type="EMBL" id="JAEAOA010002232">
    <property type="protein sequence ID" value="KAK3607862.1"/>
    <property type="molecule type" value="Genomic_DNA"/>
</dbReference>
<evidence type="ECO:0000313" key="3">
    <source>
        <dbReference type="Proteomes" id="UP001195483"/>
    </source>
</evidence>
<dbReference type="Pfam" id="PF00629">
    <property type="entry name" value="MAM"/>
    <property type="match status" value="1"/>
</dbReference>
<dbReference type="SUPFAM" id="SSF49899">
    <property type="entry name" value="Concanavalin A-like lectins/glucanases"/>
    <property type="match status" value="1"/>
</dbReference>
<dbReference type="AlphaFoldDB" id="A0AAE0WBV8"/>
<dbReference type="GO" id="GO:0016020">
    <property type="term" value="C:membrane"/>
    <property type="evidence" value="ECO:0007669"/>
    <property type="project" value="InterPro"/>
</dbReference>
<reference evidence="2" key="1">
    <citation type="journal article" date="2021" name="Genome Biol. Evol.">
        <title>A High-Quality Reference Genome for a Parasitic Bivalve with Doubly Uniparental Inheritance (Bivalvia: Unionida).</title>
        <authorList>
            <person name="Smith C.H."/>
        </authorList>
    </citation>
    <scope>NUCLEOTIDE SEQUENCE</scope>
    <source>
        <strain evidence="2">CHS0354</strain>
    </source>
</reference>
<accession>A0AAE0WBV8</accession>
<gene>
    <name evidence="2" type="ORF">CHS0354_038291</name>
</gene>
<dbReference type="Gene3D" id="2.60.120.200">
    <property type="match status" value="1"/>
</dbReference>
<proteinExistence type="predicted"/>
<evidence type="ECO:0000313" key="2">
    <source>
        <dbReference type="EMBL" id="KAK3607862.1"/>
    </source>
</evidence>
<reference evidence="2" key="2">
    <citation type="journal article" date="2021" name="Genome Biol. Evol.">
        <title>Developing a high-quality reference genome for a parasitic bivalve with doubly uniparental inheritance (Bivalvia: Unionida).</title>
        <authorList>
            <person name="Smith C.H."/>
        </authorList>
    </citation>
    <scope>NUCLEOTIDE SEQUENCE</scope>
    <source>
        <strain evidence="2">CHS0354</strain>
        <tissue evidence="2">Mantle</tissue>
    </source>
</reference>
<keyword evidence="3" id="KW-1185">Reference proteome</keyword>
<dbReference type="InterPro" id="IPR000998">
    <property type="entry name" value="MAM_dom"/>
</dbReference>
<dbReference type="Proteomes" id="UP001195483">
    <property type="component" value="Unassembled WGS sequence"/>
</dbReference>
<dbReference type="InterPro" id="IPR013320">
    <property type="entry name" value="ConA-like_dom_sf"/>
</dbReference>
<dbReference type="PANTHER" id="PTHR23282:SF142">
    <property type="entry name" value="MAM DOMAIN-CONTAINING PROTEIN"/>
    <property type="match status" value="1"/>
</dbReference>
<dbReference type="InterPro" id="IPR051560">
    <property type="entry name" value="MAM_domain-containing"/>
</dbReference>
<dbReference type="CDD" id="cd06263">
    <property type="entry name" value="MAM"/>
    <property type="match status" value="1"/>
</dbReference>
<evidence type="ECO:0000259" key="1">
    <source>
        <dbReference type="PROSITE" id="PS50060"/>
    </source>
</evidence>
<comment type="caution">
    <text evidence="2">The sequence shown here is derived from an EMBL/GenBank/DDBJ whole genome shotgun (WGS) entry which is preliminary data.</text>
</comment>
<dbReference type="PROSITE" id="PS50060">
    <property type="entry name" value="MAM_2"/>
    <property type="match status" value="1"/>
</dbReference>
<protein>
    <recommendedName>
        <fullName evidence="1">MAM domain-containing protein</fullName>
    </recommendedName>
</protein>
<dbReference type="PANTHER" id="PTHR23282">
    <property type="entry name" value="APICAL ENDOSOMAL GLYCOPROTEIN PRECURSOR"/>
    <property type="match status" value="1"/>
</dbReference>
<organism evidence="2 3">
    <name type="scientific">Potamilus streckersoni</name>
    <dbReference type="NCBI Taxonomy" id="2493646"/>
    <lineage>
        <taxon>Eukaryota</taxon>
        <taxon>Metazoa</taxon>
        <taxon>Spiralia</taxon>
        <taxon>Lophotrochozoa</taxon>
        <taxon>Mollusca</taxon>
        <taxon>Bivalvia</taxon>
        <taxon>Autobranchia</taxon>
        <taxon>Heteroconchia</taxon>
        <taxon>Palaeoheterodonta</taxon>
        <taxon>Unionida</taxon>
        <taxon>Unionoidea</taxon>
        <taxon>Unionidae</taxon>
        <taxon>Ambleminae</taxon>
        <taxon>Lampsilini</taxon>
        <taxon>Potamilus</taxon>
    </lineage>
</organism>